<dbReference type="InterPro" id="IPR037516">
    <property type="entry name" value="Tripartite_DENN"/>
</dbReference>
<protein>
    <submittedName>
        <fullName evidence="5">DENN domain containing 1C</fullName>
    </submittedName>
</protein>
<dbReference type="GO" id="GO:0030136">
    <property type="term" value="C:clathrin-coated vesicle"/>
    <property type="evidence" value="ECO:0007669"/>
    <property type="project" value="UniProtKB-SubCell"/>
</dbReference>
<dbReference type="Pfam" id="PF02141">
    <property type="entry name" value="DENN"/>
    <property type="match status" value="1"/>
</dbReference>
<proteinExistence type="predicted"/>
<dbReference type="GeneTree" id="ENSGT00940000166336"/>
<keyword evidence="2" id="KW-0344">Guanine-nucleotide releasing factor</keyword>
<dbReference type="STRING" id="30732.ENSOMEP00000027098"/>
<dbReference type="GO" id="GO:1901981">
    <property type="term" value="F:phosphatidylinositol phosphate binding"/>
    <property type="evidence" value="ECO:0007669"/>
    <property type="project" value="TreeGrafter"/>
</dbReference>
<evidence type="ECO:0000256" key="1">
    <source>
        <dbReference type="ARBA" id="ARBA00004132"/>
    </source>
</evidence>
<dbReference type="InterPro" id="IPR005112">
    <property type="entry name" value="dDENN_dom"/>
</dbReference>
<dbReference type="FunFam" id="3.40.50.11500:FF:000001">
    <property type="entry name" value="Putative DENN domain-containing protein 1A"/>
    <property type="match status" value="1"/>
</dbReference>
<dbReference type="Pfam" id="PF03455">
    <property type="entry name" value="dDENN"/>
    <property type="match status" value="1"/>
</dbReference>
<organism evidence="5 6">
    <name type="scientific">Oryzias melastigma</name>
    <name type="common">Marine medaka</name>
    <dbReference type="NCBI Taxonomy" id="30732"/>
    <lineage>
        <taxon>Eukaryota</taxon>
        <taxon>Metazoa</taxon>
        <taxon>Chordata</taxon>
        <taxon>Craniata</taxon>
        <taxon>Vertebrata</taxon>
        <taxon>Euteleostomi</taxon>
        <taxon>Actinopterygii</taxon>
        <taxon>Neopterygii</taxon>
        <taxon>Teleostei</taxon>
        <taxon>Neoteleostei</taxon>
        <taxon>Acanthomorphata</taxon>
        <taxon>Ovalentaria</taxon>
        <taxon>Atherinomorphae</taxon>
        <taxon>Beloniformes</taxon>
        <taxon>Adrianichthyidae</taxon>
        <taxon>Oryziinae</taxon>
        <taxon>Oryzias</taxon>
    </lineage>
</organism>
<keyword evidence="6" id="KW-1185">Reference proteome</keyword>
<evidence type="ECO:0000313" key="6">
    <source>
        <dbReference type="Proteomes" id="UP000261560"/>
    </source>
</evidence>
<dbReference type="PROSITE" id="PS50211">
    <property type="entry name" value="DENN"/>
    <property type="match status" value="1"/>
</dbReference>
<dbReference type="GO" id="GO:0005085">
    <property type="term" value="F:guanyl-nucleotide exchange factor activity"/>
    <property type="evidence" value="ECO:0007669"/>
    <property type="project" value="UniProtKB-KW"/>
</dbReference>
<dbReference type="PaxDb" id="30732-ENSOMEP00000027098"/>
<evidence type="ECO:0000256" key="2">
    <source>
        <dbReference type="ARBA" id="ARBA00022658"/>
    </source>
</evidence>
<evidence type="ECO:0000256" key="3">
    <source>
        <dbReference type="ARBA" id="ARBA00023329"/>
    </source>
</evidence>
<dbReference type="Gene3D" id="6.10.140.1000">
    <property type="match status" value="1"/>
</dbReference>
<dbReference type="Gene3D" id="3.30.450.200">
    <property type="match status" value="1"/>
</dbReference>
<dbReference type="SMART" id="SM00799">
    <property type="entry name" value="DENN"/>
    <property type="match status" value="1"/>
</dbReference>
<dbReference type="InterPro" id="IPR040032">
    <property type="entry name" value="DENND1A/B/C"/>
</dbReference>
<dbReference type="Ensembl" id="ENSOMET00000002840.1">
    <property type="protein sequence ID" value="ENSOMEP00000027098.1"/>
    <property type="gene ID" value="ENSOMEG00000009355.1"/>
</dbReference>
<dbReference type="GO" id="GO:0006897">
    <property type="term" value="P:endocytosis"/>
    <property type="evidence" value="ECO:0007669"/>
    <property type="project" value="TreeGrafter"/>
</dbReference>
<comment type="subcellular location">
    <subcellularLocation>
        <location evidence="1">Cytoplasmic vesicle</location>
        <location evidence="1">Clathrin-coated vesicle</location>
    </subcellularLocation>
</comment>
<dbReference type="InterPro" id="IPR001194">
    <property type="entry name" value="cDENN_dom"/>
</dbReference>
<dbReference type="InterPro" id="IPR043153">
    <property type="entry name" value="DENN_C"/>
</dbReference>
<reference evidence="5" key="2">
    <citation type="submission" date="2025-09" db="UniProtKB">
        <authorList>
            <consortium name="Ensembl"/>
        </authorList>
    </citation>
    <scope>IDENTIFICATION</scope>
</reference>
<feature type="domain" description="UDENN" evidence="4">
    <location>
        <begin position="1"/>
        <end position="276"/>
    </location>
</feature>
<evidence type="ECO:0000313" key="5">
    <source>
        <dbReference type="Ensembl" id="ENSOMEP00000027098.1"/>
    </source>
</evidence>
<name>A0A3B3DAG0_ORYME</name>
<dbReference type="SMART" id="SM00801">
    <property type="entry name" value="dDENN"/>
    <property type="match status" value="1"/>
</dbReference>
<sequence>SYLPWFEVFYKLLNSLADYLLKRQTNEMKALLALIYEQPIPMTVGSIALQIVPFFVAPDPRSLPSIPENRNLTELIVAVNVGSLLQVYASMLFERRILLCARKLSTLTACMHALSALLYPMFWQHIFIPVLPPHLLDYCCAPMPYLIGVHSSLFEGLRNSGLEDVVILDVDSNTVESPFDDLKRIPANVTGLKVCLKRRAMSTGCCVSQAFLRAQALLFGGYRDALQKNQDGEICFSEELFLNHKSASVKPFLQSAIHLQFFKQFIDSRLELLNKGKDPDDLFEALIKHHNTTGMFWFGISALFLWKFNQQLCLYVIGRGKSCQQLVGNLKVSISQEPEVALSCLAVRYNKMYVFFFWQKGGGSLIHNMKTKANVRVDLLLRGTYQRANCCNSRVYHCLLQAKWLTTSSVKNLLVHKVRSCMFISADMSPLFCTAHFFLWCMQRNHNDPAIHRGGSVSHHRGQSECLQSRLPITQHFGRVRTQNYPTAVLL</sequence>
<dbReference type="AlphaFoldDB" id="A0A3B3DAG0"/>
<keyword evidence="3" id="KW-0968">Cytoplasmic vesicle</keyword>
<dbReference type="GO" id="GO:0005829">
    <property type="term" value="C:cytosol"/>
    <property type="evidence" value="ECO:0007669"/>
    <property type="project" value="TreeGrafter"/>
</dbReference>
<dbReference type="PANTHER" id="PTHR13196">
    <property type="entry name" value="DENN DOMAIN-CONTAINING"/>
    <property type="match status" value="1"/>
</dbReference>
<dbReference type="Gene3D" id="3.40.50.11500">
    <property type="match status" value="1"/>
</dbReference>
<evidence type="ECO:0000259" key="4">
    <source>
        <dbReference type="PROSITE" id="PS50211"/>
    </source>
</evidence>
<accession>A0A3B3DAG0</accession>
<dbReference type="Proteomes" id="UP000261560">
    <property type="component" value="Unplaced"/>
</dbReference>
<dbReference type="GO" id="GO:0032456">
    <property type="term" value="P:endocytic recycling"/>
    <property type="evidence" value="ECO:0007669"/>
    <property type="project" value="TreeGrafter"/>
</dbReference>
<reference evidence="5" key="1">
    <citation type="submission" date="2025-08" db="UniProtKB">
        <authorList>
            <consortium name="Ensembl"/>
        </authorList>
    </citation>
    <scope>IDENTIFICATION</scope>
</reference>
<dbReference type="PANTHER" id="PTHR13196:SF25">
    <property type="entry name" value="DENN DOMAIN-CONTAINING PROTEIN 1C"/>
    <property type="match status" value="1"/>
</dbReference>